<keyword evidence="1" id="KW-0732">Signal</keyword>
<organism evidence="2 3">
    <name type="scientific">Candidatus Opimibacter skivensis</name>
    <dbReference type="NCBI Taxonomy" id="2982028"/>
    <lineage>
        <taxon>Bacteria</taxon>
        <taxon>Pseudomonadati</taxon>
        <taxon>Bacteroidota</taxon>
        <taxon>Saprospiria</taxon>
        <taxon>Saprospirales</taxon>
        <taxon>Saprospiraceae</taxon>
        <taxon>Candidatus Opimibacter</taxon>
    </lineage>
</organism>
<reference evidence="2 3" key="1">
    <citation type="submission" date="2020-10" db="EMBL/GenBank/DDBJ databases">
        <title>Connecting structure to function with the recovery of over 1000 high-quality activated sludge metagenome-assembled genomes encoding full-length rRNA genes using long-read sequencing.</title>
        <authorList>
            <person name="Singleton C.M."/>
            <person name="Petriglieri F."/>
            <person name="Kristensen J.M."/>
            <person name="Kirkegaard R.H."/>
            <person name="Michaelsen T.Y."/>
            <person name="Andersen M.H."/>
            <person name="Karst S.M."/>
            <person name="Dueholm M.S."/>
            <person name="Nielsen P.H."/>
            <person name="Albertsen M."/>
        </authorList>
    </citation>
    <scope>NUCLEOTIDE SEQUENCE [LARGE SCALE GENOMIC DNA]</scope>
    <source>
        <strain evidence="2">Ribe_18-Q3-R11-54_MAXAC.273</strain>
    </source>
</reference>
<protein>
    <submittedName>
        <fullName evidence="2">Uncharacterized protein</fullName>
    </submittedName>
</protein>
<feature type="chain" id="PRO_5038855593" evidence="1">
    <location>
        <begin position="34"/>
        <end position="138"/>
    </location>
</feature>
<feature type="signal peptide" evidence="1">
    <location>
        <begin position="1"/>
        <end position="33"/>
    </location>
</feature>
<dbReference type="AlphaFoldDB" id="A0A9D7SYN3"/>
<dbReference type="Proteomes" id="UP000808337">
    <property type="component" value="Unassembled WGS sequence"/>
</dbReference>
<evidence type="ECO:0000256" key="1">
    <source>
        <dbReference type="SAM" id="SignalP"/>
    </source>
</evidence>
<dbReference type="EMBL" id="JADKGY010000029">
    <property type="protein sequence ID" value="MBK9984539.1"/>
    <property type="molecule type" value="Genomic_DNA"/>
</dbReference>
<sequence length="138" mass="14998">MKSTVLNLLSAKLAFVSLLLVGLFLLAPSHVQAQSTNDLFSAPNVSYVSSATAIARVEAKCLELKDNYVTLNAQSQAYNDNVVKYSFYTAILDKLNEGKTTKESLEAGLKVFGTDAASSLSKSNMQAYRLEAINLLRQ</sequence>
<evidence type="ECO:0000313" key="2">
    <source>
        <dbReference type="EMBL" id="MBK9984539.1"/>
    </source>
</evidence>
<evidence type="ECO:0000313" key="3">
    <source>
        <dbReference type="Proteomes" id="UP000808337"/>
    </source>
</evidence>
<comment type="caution">
    <text evidence="2">The sequence shown here is derived from an EMBL/GenBank/DDBJ whole genome shotgun (WGS) entry which is preliminary data.</text>
</comment>
<gene>
    <name evidence="2" type="ORF">IPP15_19605</name>
</gene>
<proteinExistence type="predicted"/>
<accession>A0A9D7SYN3</accession>
<name>A0A9D7SYN3_9BACT</name>